<name>A0A7X0NEV1_9GAMM</name>
<reference evidence="8 9" key="1">
    <citation type="submission" date="2020-08" db="EMBL/GenBank/DDBJ databases">
        <title>Genomic Encyclopedia of Type Strains, Phase IV (KMG-IV): sequencing the most valuable type-strain genomes for metagenomic binning, comparative biology and taxonomic classification.</title>
        <authorList>
            <person name="Goeker M."/>
        </authorList>
    </citation>
    <scope>NUCLEOTIDE SEQUENCE [LARGE SCALE GENOMIC DNA]</scope>
    <source>
        <strain evidence="8 9">DSM 26287</strain>
    </source>
</reference>
<keyword evidence="8" id="KW-0224">Dipeptidase</keyword>
<evidence type="ECO:0000256" key="3">
    <source>
        <dbReference type="ARBA" id="ARBA00022801"/>
    </source>
</evidence>
<dbReference type="InterPro" id="IPR029149">
    <property type="entry name" value="Creatin/AminoP/Spt16_N"/>
</dbReference>
<keyword evidence="4" id="KW-0482">Metalloprotease</keyword>
<evidence type="ECO:0000256" key="5">
    <source>
        <dbReference type="RuleBase" id="RU000590"/>
    </source>
</evidence>
<keyword evidence="2 5" id="KW-0479">Metal-binding</keyword>
<dbReference type="PANTHER" id="PTHR46112">
    <property type="entry name" value="AMINOPEPTIDASE"/>
    <property type="match status" value="1"/>
</dbReference>
<dbReference type="Pfam" id="PF01321">
    <property type="entry name" value="Creatinase_N"/>
    <property type="match status" value="1"/>
</dbReference>
<comment type="caution">
    <text evidence="8">The sequence shown here is derived from an EMBL/GenBank/DDBJ whole genome shotgun (WGS) entry which is preliminary data.</text>
</comment>
<dbReference type="Pfam" id="PF00557">
    <property type="entry name" value="Peptidase_M24"/>
    <property type="match status" value="1"/>
</dbReference>
<dbReference type="Gene3D" id="3.40.350.10">
    <property type="entry name" value="Creatinase/prolidase N-terminal domain"/>
    <property type="match status" value="1"/>
</dbReference>
<dbReference type="SUPFAM" id="SSF53092">
    <property type="entry name" value="Creatinase/prolidase N-terminal domain"/>
    <property type="match status" value="1"/>
</dbReference>
<dbReference type="EMBL" id="JACHHU010000003">
    <property type="protein sequence ID" value="MBB6542149.1"/>
    <property type="molecule type" value="Genomic_DNA"/>
</dbReference>
<protein>
    <submittedName>
        <fullName evidence="8">Xaa-Pro dipeptidase</fullName>
        <ecNumber evidence="8">3.4.13.9</ecNumber>
    </submittedName>
</protein>
<gene>
    <name evidence="8" type="ORF">HNQ55_000627</name>
</gene>
<dbReference type="EC" id="3.4.13.9" evidence="8"/>
<evidence type="ECO:0000256" key="4">
    <source>
        <dbReference type="ARBA" id="ARBA00023049"/>
    </source>
</evidence>
<keyword evidence="1" id="KW-0645">Protease</keyword>
<dbReference type="PROSITE" id="PS00491">
    <property type="entry name" value="PROLINE_PEPTIDASE"/>
    <property type="match status" value="1"/>
</dbReference>
<feature type="domain" description="Creatinase N-terminal" evidence="7">
    <location>
        <begin position="40"/>
        <end position="172"/>
    </location>
</feature>
<evidence type="ECO:0000313" key="9">
    <source>
        <dbReference type="Proteomes" id="UP000537141"/>
    </source>
</evidence>
<comment type="similarity">
    <text evidence="5">Belongs to the peptidase M24B family.</text>
</comment>
<dbReference type="InterPro" id="IPR050659">
    <property type="entry name" value="Peptidase_M24B"/>
</dbReference>
<evidence type="ECO:0000259" key="6">
    <source>
        <dbReference type="Pfam" id="PF00557"/>
    </source>
</evidence>
<dbReference type="InterPro" id="IPR000587">
    <property type="entry name" value="Creatinase_N"/>
</dbReference>
<keyword evidence="3 8" id="KW-0378">Hydrolase</keyword>
<dbReference type="GO" id="GO:0046872">
    <property type="term" value="F:metal ion binding"/>
    <property type="evidence" value="ECO:0007669"/>
    <property type="project" value="UniProtKB-KW"/>
</dbReference>
<evidence type="ECO:0000256" key="1">
    <source>
        <dbReference type="ARBA" id="ARBA00022670"/>
    </source>
</evidence>
<dbReference type="GO" id="GO:0006508">
    <property type="term" value="P:proteolysis"/>
    <property type="evidence" value="ECO:0007669"/>
    <property type="project" value="UniProtKB-KW"/>
</dbReference>
<dbReference type="Gene3D" id="3.90.230.10">
    <property type="entry name" value="Creatinase/methionine aminopeptidase superfamily"/>
    <property type="match status" value="1"/>
</dbReference>
<dbReference type="Proteomes" id="UP000537141">
    <property type="component" value="Unassembled WGS sequence"/>
</dbReference>
<proteinExistence type="inferred from homology"/>
<dbReference type="SUPFAM" id="SSF55920">
    <property type="entry name" value="Creatinase/aminopeptidase"/>
    <property type="match status" value="1"/>
</dbReference>
<keyword evidence="9" id="KW-1185">Reference proteome</keyword>
<dbReference type="InterPro" id="IPR001131">
    <property type="entry name" value="Peptidase_M24B_aminopep-P_CS"/>
</dbReference>
<dbReference type="GO" id="GO:0102009">
    <property type="term" value="F:proline dipeptidase activity"/>
    <property type="evidence" value="ECO:0007669"/>
    <property type="project" value="UniProtKB-EC"/>
</dbReference>
<feature type="domain" description="Peptidase M24" evidence="6">
    <location>
        <begin position="183"/>
        <end position="389"/>
    </location>
</feature>
<dbReference type="InterPro" id="IPR036005">
    <property type="entry name" value="Creatinase/aminopeptidase-like"/>
</dbReference>
<dbReference type="PANTHER" id="PTHR46112:SF3">
    <property type="entry name" value="AMINOPEPTIDASE YPDF"/>
    <property type="match status" value="1"/>
</dbReference>
<accession>A0A7X0NEV1</accession>
<dbReference type="AlphaFoldDB" id="A0A7X0NEV1"/>
<dbReference type="GO" id="GO:0008237">
    <property type="term" value="F:metallopeptidase activity"/>
    <property type="evidence" value="ECO:0007669"/>
    <property type="project" value="UniProtKB-KW"/>
</dbReference>
<organism evidence="8 9">
    <name type="scientific">Thalassotalea piscium</name>
    <dbReference type="NCBI Taxonomy" id="1230533"/>
    <lineage>
        <taxon>Bacteria</taxon>
        <taxon>Pseudomonadati</taxon>
        <taxon>Pseudomonadota</taxon>
        <taxon>Gammaproteobacteria</taxon>
        <taxon>Alteromonadales</taxon>
        <taxon>Colwelliaceae</taxon>
        <taxon>Thalassotalea</taxon>
    </lineage>
</organism>
<dbReference type="InterPro" id="IPR000994">
    <property type="entry name" value="Pept_M24"/>
</dbReference>
<evidence type="ECO:0000313" key="8">
    <source>
        <dbReference type="EMBL" id="MBB6542149.1"/>
    </source>
</evidence>
<evidence type="ECO:0000256" key="2">
    <source>
        <dbReference type="ARBA" id="ARBA00022723"/>
    </source>
</evidence>
<evidence type="ECO:0000259" key="7">
    <source>
        <dbReference type="Pfam" id="PF01321"/>
    </source>
</evidence>
<sequence>MKRESMTIGVGGSTAQIELSKLSNMTSGVAAVSEQEYQQRIEKAQRLMKAQGIAATYLNAGTNLYYFTGTRWYASERMVGAILPAEGDIEYITPFFEINTLNQYMVIKGKIHGWQEHECPYALCANVLTAMGISKGKLAIDEATAFFIANGIKEAVSNIELVDAKPITAGCRTEKSAHEISLLQTAKNMTIEVHKAVAKILHVGISTAEVTQFIHQAHIKVGAPAGSYFCIVLFGKDSSFPHGVKNPKNLEENDIVLIDTGCQVEGYNSDITRTYVFGQANERQRTMWNVEKMAQKAAFDAAQLGQPCGKVDDAAREYIASQGMGPEYQTPGCPHRTGHGIGLDIHEWPYLVSSDQTLLTKGMCFSNEPMLVIPDEFGIRLEDHFYMTEQGPKWFTEPSHSIDDPFGYNKN</sequence>